<reference evidence="5 7" key="1">
    <citation type="submission" date="2023-10" db="EMBL/GenBank/DDBJ databases">
        <title>Whole Genome based description of the genera Actinobaculum and Actinotignum reveals a complex phylogenetic relationship within the species included in the genus Actinotignum.</title>
        <authorList>
            <person name="Jensen C.S."/>
            <person name="Dargis R."/>
            <person name="Kemp M."/>
            <person name="Christensen J.J."/>
        </authorList>
    </citation>
    <scope>NUCLEOTIDE SEQUENCE</scope>
    <source>
        <strain evidence="6 7">SLA_B089</strain>
        <strain evidence="5">SLA_B245</strain>
    </source>
</reference>
<accession>A0AAW9HNE3</accession>
<evidence type="ECO:0000259" key="4">
    <source>
        <dbReference type="PROSITE" id="PS50932"/>
    </source>
</evidence>
<dbReference type="InterPro" id="IPR000843">
    <property type="entry name" value="HTH_LacI"/>
</dbReference>
<comment type="caution">
    <text evidence="5">The sequence shown here is derived from an EMBL/GenBank/DDBJ whole genome shotgun (WGS) entry which is preliminary data.</text>
</comment>
<keyword evidence="2 5" id="KW-0238">DNA-binding</keyword>
<evidence type="ECO:0000313" key="7">
    <source>
        <dbReference type="Proteomes" id="UP001284901"/>
    </source>
</evidence>
<evidence type="ECO:0000313" key="6">
    <source>
        <dbReference type="EMBL" id="MDY5146637.1"/>
    </source>
</evidence>
<dbReference type="CDD" id="cd06267">
    <property type="entry name" value="PBP1_LacI_sugar_binding-like"/>
    <property type="match status" value="1"/>
</dbReference>
<dbReference type="EMBL" id="JAWNFY010000016">
    <property type="protein sequence ID" value="MDY5146637.1"/>
    <property type="molecule type" value="Genomic_DNA"/>
</dbReference>
<dbReference type="GeneID" id="92814387"/>
<dbReference type="PANTHER" id="PTHR30146">
    <property type="entry name" value="LACI-RELATED TRANSCRIPTIONAL REPRESSOR"/>
    <property type="match status" value="1"/>
</dbReference>
<dbReference type="InterPro" id="IPR001761">
    <property type="entry name" value="Peripla_BP/Lac1_sug-bd_dom"/>
</dbReference>
<dbReference type="SUPFAM" id="SSF47413">
    <property type="entry name" value="lambda repressor-like DNA-binding domains"/>
    <property type="match status" value="1"/>
</dbReference>
<name>A0AAW9HNE3_9ACTO</name>
<feature type="domain" description="HTH lacI-type" evidence="4">
    <location>
        <begin position="4"/>
        <end position="58"/>
    </location>
</feature>
<dbReference type="InterPro" id="IPR010982">
    <property type="entry name" value="Lambda_DNA-bd_dom_sf"/>
</dbReference>
<dbReference type="Gene3D" id="1.10.260.40">
    <property type="entry name" value="lambda repressor-like DNA-binding domains"/>
    <property type="match status" value="1"/>
</dbReference>
<protein>
    <submittedName>
        <fullName evidence="5">LacI family DNA-binding transcriptional regulator</fullName>
    </submittedName>
</protein>
<keyword evidence="1" id="KW-0805">Transcription regulation</keyword>
<dbReference type="PANTHER" id="PTHR30146:SF109">
    <property type="entry name" value="HTH-TYPE TRANSCRIPTIONAL REGULATOR GALS"/>
    <property type="match status" value="1"/>
</dbReference>
<evidence type="ECO:0000313" key="8">
    <source>
        <dbReference type="Proteomes" id="UP001288320"/>
    </source>
</evidence>
<keyword evidence="3" id="KW-0804">Transcription</keyword>
<evidence type="ECO:0000256" key="2">
    <source>
        <dbReference type="ARBA" id="ARBA00023125"/>
    </source>
</evidence>
<dbReference type="EMBL" id="JAWNFV010000013">
    <property type="protein sequence ID" value="MDY5140952.1"/>
    <property type="molecule type" value="Genomic_DNA"/>
</dbReference>
<dbReference type="InterPro" id="IPR028082">
    <property type="entry name" value="Peripla_BP_I"/>
</dbReference>
<dbReference type="AlphaFoldDB" id="A0AAW9HNE3"/>
<evidence type="ECO:0000256" key="1">
    <source>
        <dbReference type="ARBA" id="ARBA00023015"/>
    </source>
</evidence>
<dbReference type="Proteomes" id="UP001284901">
    <property type="component" value="Unassembled WGS sequence"/>
</dbReference>
<dbReference type="PROSITE" id="PS50932">
    <property type="entry name" value="HTH_LACI_2"/>
    <property type="match status" value="1"/>
</dbReference>
<dbReference type="GO" id="GO:0003700">
    <property type="term" value="F:DNA-binding transcription factor activity"/>
    <property type="evidence" value="ECO:0007669"/>
    <property type="project" value="TreeGrafter"/>
</dbReference>
<organism evidence="5 8">
    <name type="scientific">Actinotignum timonense</name>
    <dbReference type="NCBI Taxonomy" id="1870995"/>
    <lineage>
        <taxon>Bacteria</taxon>
        <taxon>Bacillati</taxon>
        <taxon>Actinomycetota</taxon>
        <taxon>Actinomycetes</taxon>
        <taxon>Actinomycetales</taxon>
        <taxon>Actinomycetaceae</taxon>
        <taxon>Actinotignum</taxon>
    </lineage>
</organism>
<dbReference type="Pfam" id="PF00532">
    <property type="entry name" value="Peripla_BP_1"/>
    <property type="match status" value="1"/>
</dbReference>
<dbReference type="SUPFAM" id="SSF53822">
    <property type="entry name" value="Periplasmic binding protein-like I"/>
    <property type="match status" value="1"/>
</dbReference>
<dbReference type="RefSeq" id="WP_101595599.1">
    <property type="nucleotide sequence ID" value="NZ_CAUPFC010000009.1"/>
</dbReference>
<sequence length="342" mass="37455">MKPATLKDVARAAGVSIWTVSNTFSGKAPVTQSTKARVLEAAKTLNYIPNQTARALRRETPGPIVVMTASTSNAYYVDMLDGIHEMLRASSHGVRTADLAPEGRFDQKTEDLVVTEAIQSRAAGVISTLTLSVDNHEKLCEWGIPIVYVDSQGPTAPSGSVSVTSNNEQAAHQIGEHLNYHELDTWLLLIYPERWSTRQTRIKGMKNAAKKFGATLSILECANDSQSSAIALEEYLRNTKVEKLAIIAGNNPLLLGTMHALQACDLHVPDQVALIAFDEFTWSTFVNPPVTLIDEDSRDIGAKAALKLIHIMQEHPQGAIRYHNQESEEVNVKLRIRASCGC</sequence>
<evidence type="ECO:0000313" key="5">
    <source>
        <dbReference type="EMBL" id="MDY5140952.1"/>
    </source>
</evidence>
<proteinExistence type="predicted"/>
<evidence type="ECO:0000256" key="3">
    <source>
        <dbReference type="ARBA" id="ARBA00023163"/>
    </source>
</evidence>
<gene>
    <name evidence="5" type="ORF">R6G74_06470</name>
    <name evidence="6" type="ORF">R6P33_06360</name>
</gene>
<dbReference type="Proteomes" id="UP001288320">
    <property type="component" value="Unassembled WGS sequence"/>
</dbReference>
<keyword evidence="7" id="KW-1185">Reference proteome</keyword>
<dbReference type="CDD" id="cd01392">
    <property type="entry name" value="HTH_LacI"/>
    <property type="match status" value="1"/>
</dbReference>
<dbReference type="Pfam" id="PF00356">
    <property type="entry name" value="LacI"/>
    <property type="match status" value="1"/>
</dbReference>
<dbReference type="GO" id="GO:0000976">
    <property type="term" value="F:transcription cis-regulatory region binding"/>
    <property type="evidence" value="ECO:0007669"/>
    <property type="project" value="TreeGrafter"/>
</dbReference>
<dbReference type="SMART" id="SM00354">
    <property type="entry name" value="HTH_LACI"/>
    <property type="match status" value="1"/>
</dbReference>
<dbReference type="Gene3D" id="3.40.50.2300">
    <property type="match status" value="2"/>
</dbReference>